<dbReference type="PANTHER" id="PTHR30487">
    <property type="entry name" value="TYPE 4 PREPILIN-LIKE PROTEINS LEADER PEPTIDE-PROCESSING ENZYME"/>
    <property type="match status" value="1"/>
</dbReference>
<evidence type="ECO:0000259" key="4">
    <source>
        <dbReference type="Pfam" id="PF01478"/>
    </source>
</evidence>
<dbReference type="InterPro" id="IPR050882">
    <property type="entry name" value="Prepilin_peptidase/N-MTase"/>
</dbReference>
<comment type="caution">
    <text evidence="5">The sequence shown here is derived from an EMBL/GenBank/DDBJ whole genome shotgun (WGS) entry which is preliminary data.</text>
</comment>
<dbReference type="InterPro" id="IPR000045">
    <property type="entry name" value="Prepilin_IV_endopep_pep"/>
</dbReference>
<dbReference type="Proteomes" id="UP000197290">
    <property type="component" value="Unassembled WGS sequence"/>
</dbReference>
<evidence type="ECO:0000313" key="5">
    <source>
        <dbReference type="EMBL" id="OWK33885.1"/>
    </source>
</evidence>
<feature type="transmembrane region" description="Helical" evidence="3">
    <location>
        <begin position="7"/>
        <end position="40"/>
    </location>
</feature>
<gene>
    <name evidence="5" type="primary">outO</name>
    <name evidence="5" type="ORF">SPDO_07740</name>
</gene>
<evidence type="ECO:0000256" key="2">
    <source>
        <dbReference type="RuleBase" id="RU003793"/>
    </source>
</evidence>
<dbReference type="EMBL" id="NBBI01000001">
    <property type="protein sequence ID" value="OWK33885.1"/>
    <property type="molecule type" value="Genomic_DNA"/>
</dbReference>
<evidence type="ECO:0000313" key="6">
    <source>
        <dbReference type="Proteomes" id="UP000197290"/>
    </source>
</evidence>
<comment type="similarity">
    <text evidence="1 2">Belongs to the peptidase A24 family.</text>
</comment>
<dbReference type="PANTHER" id="PTHR30487:SF0">
    <property type="entry name" value="PREPILIN LEADER PEPTIDASE_N-METHYLTRANSFERASE-RELATED"/>
    <property type="match status" value="1"/>
</dbReference>
<keyword evidence="6" id="KW-1185">Reference proteome</keyword>
<dbReference type="GO" id="GO:0006465">
    <property type="term" value="P:signal peptide processing"/>
    <property type="evidence" value="ECO:0007669"/>
    <property type="project" value="TreeGrafter"/>
</dbReference>
<feature type="transmembrane region" description="Helical" evidence="3">
    <location>
        <begin position="115"/>
        <end position="140"/>
    </location>
</feature>
<keyword evidence="3" id="KW-1133">Transmembrane helix</keyword>
<evidence type="ECO:0000256" key="3">
    <source>
        <dbReference type="SAM" id="Phobius"/>
    </source>
</evidence>
<dbReference type="PRINTS" id="PR00864">
    <property type="entry name" value="PREPILNPTASE"/>
</dbReference>
<feature type="domain" description="Prepilin type IV endopeptidase peptidase" evidence="4">
    <location>
        <begin position="30"/>
        <end position="135"/>
    </location>
</feature>
<accession>A0A245ZVW3</accession>
<dbReference type="InterPro" id="IPR014032">
    <property type="entry name" value="Peptidase_A24A_bac"/>
</dbReference>
<dbReference type="GO" id="GO:0004190">
    <property type="term" value="F:aspartic-type endopeptidase activity"/>
    <property type="evidence" value="ECO:0007669"/>
    <property type="project" value="InterPro"/>
</dbReference>
<dbReference type="GO" id="GO:0005886">
    <property type="term" value="C:plasma membrane"/>
    <property type="evidence" value="ECO:0007669"/>
    <property type="project" value="TreeGrafter"/>
</dbReference>
<keyword evidence="3" id="KW-0812">Transmembrane</keyword>
<reference evidence="5 6" key="1">
    <citation type="submission" date="2017-03" db="EMBL/GenBank/DDBJ databases">
        <title>Genome sequence of Sphingomonas dokdonensis DSM 21029.</title>
        <authorList>
            <person name="Poehlein A."/>
            <person name="Wuebbeler J.H."/>
            <person name="Steinbuechel A."/>
            <person name="Daniel R."/>
        </authorList>
    </citation>
    <scope>NUCLEOTIDE SEQUENCE [LARGE SCALE GENOMIC DNA]</scope>
    <source>
        <strain evidence="5 6">DSM 21029</strain>
    </source>
</reference>
<dbReference type="AlphaFoldDB" id="A0A245ZVW3"/>
<evidence type="ECO:0000256" key="1">
    <source>
        <dbReference type="ARBA" id="ARBA00005801"/>
    </source>
</evidence>
<organism evidence="5 6">
    <name type="scientific">Sphingomonas dokdonensis</name>
    <dbReference type="NCBI Taxonomy" id="344880"/>
    <lineage>
        <taxon>Bacteria</taxon>
        <taxon>Pseudomonadati</taxon>
        <taxon>Pseudomonadota</taxon>
        <taxon>Alphaproteobacteria</taxon>
        <taxon>Sphingomonadales</taxon>
        <taxon>Sphingomonadaceae</taxon>
        <taxon>Sphingomonas</taxon>
    </lineage>
</organism>
<proteinExistence type="inferred from homology"/>
<feature type="transmembrane region" description="Helical" evidence="3">
    <location>
        <begin position="75"/>
        <end position="95"/>
    </location>
</feature>
<name>A0A245ZVW3_9SPHN</name>
<feature type="transmembrane region" description="Helical" evidence="3">
    <location>
        <begin position="46"/>
        <end position="68"/>
    </location>
</feature>
<feature type="transmembrane region" description="Helical" evidence="3">
    <location>
        <begin position="152"/>
        <end position="173"/>
    </location>
</feature>
<keyword evidence="3" id="KW-0472">Membrane</keyword>
<sequence>MHLQVELACLLVGLLAGTVAGGVAGLAIAAFGWMLVLIAALDATELWIPDPLIAVLAVGGLLAASILPPPITDRLIGGVAGFGSLWLIGFGYRHARGVEGLGGADPKLFGAIGLWLGWRLLPAVLLCAALVGLGVVAVRVVTGRAVARDDALPFGSFLAAAAYPGLLLMIYLMP</sequence>
<protein>
    <submittedName>
        <fullName evidence="5">Type 4 prepilin-like protein leader peptide-processing enzyme</fullName>
    </submittedName>
</protein>
<dbReference type="Gene3D" id="1.20.120.1220">
    <property type="match status" value="1"/>
</dbReference>
<dbReference type="Pfam" id="PF01478">
    <property type="entry name" value="Peptidase_A24"/>
    <property type="match status" value="1"/>
</dbReference>